<reference evidence="3 4" key="1">
    <citation type="submission" date="2020-07" db="EMBL/GenBank/DDBJ databases">
        <title>Natrinema (YPL30) sp. nov. and Haloterrigena xxxxxx (YPL8) sp. nov., isolated from a salt mine.</title>
        <authorList>
            <person name="Cui H."/>
        </authorList>
    </citation>
    <scope>NUCLEOTIDE SEQUENCE [LARGE SCALE GENOMIC DNA]</scope>
    <source>
        <strain evidence="3 4">YPL13</strain>
    </source>
</reference>
<dbReference type="KEGG" id="nay:HYG81_07725"/>
<sequence length="565" mass="60038">MEHVQRRSVLALGAAFATGGILASSSSGSSADETDSSSFTAGHPDGWSSPAGNPANSNYLPLEGGFPEPDTIAWRYDETGRVAVADGTAYIVTSEFKVRERDYMHGFEERYLHAVDTDTGDRRWKTELPITRVTDIIDGGRIAPFGGPTVTDGAICVTGVDHVTALDTADGSIRWEREFSDDDTGYEIGHQYPSSPVVPTPTVAFETVYIVASGTLYALDADNGSTRWKRETVEVQSEETDTGEPHAASLKSVAPSVANGSIYVAIDDTKRDSDEYRWGVGAFDAETGEEQWGRYWDISEHGWGVGTVVATGNAVYAINYPREAVFEISLENRSVSELDHDIVAGTADTSVTADKPHRSRTPLVAGETILTTQYSESDDRRSIVGLDLEDETEEWRLESDDVDGSPVAVDGRTLYLRRDDPRRDDELVAVCSSDDGSDTDDGSNGDDDTDGSDDGGNNDSGGDGGDSDGVENDENGTDSDSGDGDDGTDAGENDTATDDDGTDAGENDTATDDDGTDAGENDTATDDDGTDDGQPGFGPVAGLTGGALTLEWLRRRTAGDNAGRE</sequence>
<feature type="region of interest" description="Disordered" evidence="1">
    <location>
        <begin position="430"/>
        <end position="544"/>
    </location>
</feature>
<dbReference type="SMART" id="SM00564">
    <property type="entry name" value="PQQ"/>
    <property type="match status" value="5"/>
</dbReference>
<organism evidence="3 4">
    <name type="scientific">Natrinema zhouii</name>
    <dbReference type="NCBI Taxonomy" id="1710539"/>
    <lineage>
        <taxon>Archaea</taxon>
        <taxon>Methanobacteriati</taxon>
        <taxon>Methanobacteriota</taxon>
        <taxon>Stenosarchaea group</taxon>
        <taxon>Halobacteria</taxon>
        <taxon>Halobacteriales</taxon>
        <taxon>Natrialbaceae</taxon>
        <taxon>Natrinema</taxon>
    </lineage>
</organism>
<feature type="domain" description="Pyrrolo-quinoline quinone repeat" evidence="2">
    <location>
        <begin position="71"/>
        <end position="335"/>
    </location>
</feature>
<name>A0A7D6CQF4_9EURY</name>
<dbReference type="InterPro" id="IPR018391">
    <property type="entry name" value="PQQ_b-propeller_rpt"/>
</dbReference>
<feature type="compositionally biased region" description="Polar residues" evidence="1">
    <location>
        <begin position="50"/>
        <end position="59"/>
    </location>
</feature>
<dbReference type="AlphaFoldDB" id="A0A7D6CQF4"/>
<dbReference type="InterPro" id="IPR015943">
    <property type="entry name" value="WD40/YVTN_repeat-like_dom_sf"/>
</dbReference>
<dbReference type="InterPro" id="IPR011047">
    <property type="entry name" value="Quinoprotein_ADH-like_sf"/>
</dbReference>
<gene>
    <name evidence="3" type="ORF">HYG81_07725</name>
</gene>
<dbReference type="Gene3D" id="2.130.10.10">
    <property type="entry name" value="YVTN repeat-like/Quinoprotein amine dehydrogenase"/>
    <property type="match status" value="1"/>
</dbReference>
<feature type="compositionally biased region" description="Acidic residues" evidence="1">
    <location>
        <begin position="465"/>
        <end position="531"/>
    </location>
</feature>
<accession>A0A7D6CQF4</accession>
<dbReference type="EMBL" id="CP059154">
    <property type="protein sequence ID" value="QLK27477.1"/>
    <property type="molecule type" value="Genomic_DNA"/>
</dbReference>
<dbReference type="Proteomes" id="UP000510869">
    <property type="component" value="Chromosome"/>
</dbReference>
<evidence type="ECO:0000256" key="1">
    <source>
        <dbReference type="SAM" id="MobiDB-lite"/>
    </source>
</evidence>
<dbReference type="InterPro" id="IPR006311">
    <property type="entry name" value="TAT_signal"/>
</dbReference>
<dbReference type="RefSeq" id="WP_180842638.1">
    <property type="nucleotide sequence ID" value="NZ_CP059154.1"/>
</dbReference>
<keyword evidence="4" id="KW-1185">Reference proteome</keyword>
<dbReference type="InterPro" id="IPR002372">
    <property type="entry name" value="PQQ_rpt_dom"/>
</dbReference>
<evidence type="ECO:0000313" key="4">
    <source>
        <dbReference type="Proteomes" id="UP000510869"/>
    </source>
</evidence>
<protein>
    <submittedName>
        <fullName evidence="3">PQQ-binding-like beta-propeller repeat protein</fullName>
    </submittedName>
</protein>
<dbReference type="OrthoDB" id="169171at2157"/>
<feature type="compositionally biased region" description="Acidic residues" evidence="1">
    <location>
        <begin position="435"/>
        <end position="453"/>
    </location>
</feature>
<dbReference type="GeneID" id="56143084"/>
<evidence type="ECO:0000313" key="3">
    <source>
        <dbReference type="EMBL" id="QLK27477.1"/>
    </source>
</evidence>
<dbReference type="PROSITE" id="PS51318">
    <property type="entry name" value="TAT"/>
    <property type="match status" value="1"/>
</dbReference>
<dbReference type="SUPFAM" id="SSF50998">
    <property type="entry name" value="Quinoprotein alcohol dehydrogenase-like"/>
    <property type="match status" value="1"/>
</dbReference>
<evidence type="ECO:0000259" key="2">
    <source>
        <dbReference type="Pfam" id="PF13360"/>
    </source>
</evidence>
<dbReference type="Pfam" id="PF13360">
    <property type="entry name" value="PQQ_2"/>
    <property type="match status" value="1"/>
</dbReference>
<feature type="region of interest" description="Disordered" evidence="1">
    <location>
        <begin position="23"/>
        <end position="62"/>
    </location>
</feature>
<proteinExistence type="predicted"/>